<feature type="domain" description="Small ribosomal subunit protein uS7" evidence="5">
    <location>
        <begin position="1"/>
        <end position="34"/>
    </location>
</feature>
<reference evidence="6" key="1">
    <citation type="submission" date="2023-12" db="EMBL/GenBank/DDBJ databases">
        <title>Genome assembly of Anisodus tanguticus.</title>
        <authorList>
            <person name="Wang Y.-J."/>
        </authorList>
    </citation>
    <scope>NUCLEOTIDE SEQUENCE</scope>
    <source>
        <strain evidence="6">KB-2021</strain>
        <tissue evidence="6">Leaf</tissue>
    </source>
</reference>
<dbReference type="SUPFAM" id="SSF47973">
    <property type="entry name" value="Ribosomal protein S7"/>
    <property type="match status" value="1"/>
</dbReference>
<evidence type="ECO:0000259" key="5">
    <source>
        <dbReference type="Pfam" id="PF00177"/>
    </source>
</evidence>
<protein>
    <recommendedName>
        <fullName evidence="5">Small ribosomal subunit protein uS7 domain-containing protein</fullName>
    </recommendedName>
</protein>
<keyword evidence="3" id="KW-0687">Ribonucleoprotein</keyword>
<name>A0AAE1QT31_9SOLA</name>
<comment type="caution">
    <text evidence="6">The sequence shown here is derived from an EMBL/GenBank/DDBJ whole genome shotgun (WGS) entry which is preliminary data.</text>
</comment>
<dbReference type="EMBL" id="JAVYJV010000023">
    <property type="protein sequence ID" value="KAK4339230.1"/>
    <property type="molecule type" value="Genomic_DNA"/>
</dbReference>
<accession>A0AAE1QT31</accession>
<feature type="compositionally biased region" description="Basic and acidic residues" evidence="4">
    <location>
        <begin position="75"/>
        <end position="96"/>
    </location>
</feature>
<sequence length="96" mass="10388">MAFKLSSELVDAAKGSGDVIRKKQETHRMAEANRAFSSALAIGSLRLRVGCLIVQAVMIVSCTLTGGSLFLTNGEDDRNVPLKDSTETKMGCQERR</sequence>
<dbReference type="Pfam" id="PF00177">
    <property type="entry name" value="Ribosomal_S7"/>
    <property type="match status" value="1"/>
</dbReference>
<organism evidence="6 7">
    <name type="scientific">Anisodus tanguticus</name>
    <dbReference type="NCBI Taxonomy" id="243964"/>
    <lineage>
        <taxon>Eukaryota</taxon>
        <taxon>Viridiplantae</taxon>
        <taxon>Streptophyta</taxon>
        <taxon>Embryophyta</taxon>
        <taxon>Tracheophyta</taxon>
        <taxon>Spermatophyta</taxon>
        <taxon>Magnoliopsida</taxon>
        <taxon>eudicotyledons</taxon>
        <taxon>Gunneridae</taxon>
        <taxon>Pentapetalae</taxon>
        <taxon>asterids</taxon>
        <taxon>lamiids</taxon>
        <taxon>Solanales</taxon>
        <taxon>Solanaceae</taxon>
        <taxon>Solanoideae</taxon>
        <taxon>Hyoscyameae</taxon>
        <taxon>Anisodus</taxon>
    </lineage>
</organism>
<dbReference type="AlphaFoldDB" id="A0AAE1QT31"/>
<dbReference type="GO" id="GO:1990904">
    <property type="term" value="C:ribonucleoprotein complex"/>
    <property type="evidence" value="ECO:0007669"/>
    <property type="project" value="UniProtKB-KW"/>
</dbReference>
<evidence type="ECO:0000256" key="4">
    <source>
        <dbReference type="SAM" id="MobiDB-lite"/>
    </source>
</evidence>
<dbReference type="GO" id="GO:0005840">
    <property type="term" value="C:ribosome"/>
    <property type="evidence" value="ECO:0007669"/>
    <property type="project" value="UniProtKB-KW"/>
</dbReference>
<comment type="similarity">
    <text evidence="1">Belongs to the universal ribosomal protein uS7 family.</text>
</comment>
<evidence type="ECO:0000313" key="6">
    <source>
        <dbReference type="EMBL" id="KAK4339230.1"/>
    </source>
</evidence>
<evidence type="ECO:0000256" key="3">
    <source>
        <dbReference type="ARBA" id="ARBA00023274"/>
    </source>
</evidence>
<evidence type="ECO:0000256" key="2">
    <source>
        <dbReference type="ARBA" id="ARBA00022980"/>
    </source>
</evidence>
<proteinExistence type="inferred from homology"/>
<feature type="region of interest" description="Disordered" evidence="4">
    <location>
        <begin position="74"/>
        <end position="96"/>
    </location>
</feature>
<evidence type="ECO:0000313" key="7">
    <source>
        <dbReference type="Proteomes" id="UP001291623"/>
    </source>
</evidence>
<gene>
    <name evidence="6" type="ORF">RND71_040692</name>
</gene>
<evidence type="ECO:0000256" key="1">
    <source>
        <dbReference type="ARBA" id="ARBA00007151"/>
    </source>
</evidence>
<keyword evidence="2" id="KW-0689">Ribosomal protein</keyword>
<dbReference type="Proteomes" id="UP001291623">
    <property type="component" value="Unassembled WGS sequence"/>
</dbReference>
<dbReference type="Gene3D" id="1.10.455.10">
    <property type="entry name" value="Ribosomal protein S7 domain"/>
    <property type="match status" value="1"/>
</dbReference>
<dbReference type="InterPro" id="IPR036823">
    <property type="entry name" value="Ribosomal_uS7_dom_sf"/>
</dbReference>
<dbReference type="InterPro" id="IPR023798">
    <property type="entry name" value="Ribosomal_uS7_dom"/>
</dbReference>
<keyword evidence="7" id="KW-1185">Reference proteome</keyword>